<evidence type="ECO:0000313" key="3">
    <source>
        <dbReference type="Proteomes" id="UP000316621"/>
    </source>
</evidence>
<evidence type="ECO:0000256" key="1">
    <source>
        <dbReference type="SAM" id="MobiDB-lite"/>
    </source>
</evidence>
<gene>
    <name evidence="2" type="ORF">C5167_040044</name>
</gene>
<name>A0A4Y7II42_PAPSO</name>
<proteinExistence type="predicted"/>
<accession>A0A4Y7II42</accession>
<protein>
    <submittedName>
        <fullName evidence="2">Uncharacterized protein</fullName>
    </submittedName>
</protein>
<organism evidence="2 3">
    <name type="scientific">Papaver somniferum</name>
    <name type="common">Opium poppy</name>
    <dbReference type="NCBI Taxonomy" id="3469"/>
    <lineage>
        <taxon>Eukaryota</taxon>
        <taxon>Viridiplantae</taxon>
        <taxon>Streptophyta</taxon>
        <taxon>Embryophyta</taxon>
        <taxon>Tracheophyta</taxon>
        <taxon>Spermatophyta</taxon>
        <taxon>Magnoliopsida</taxon>
        <taxon>Ranunculales</taxon>
        <taxon>Papaveraceae</taxon>
        <taxon>Papaveroideae</taxon>
        <taxon>Papaver</taxon>
    </lineage>
</organism>
<dbReference type="PANTHER" id="PTHR35116">
    <property type="entry name" value="HELICASE PROTEIN MOM1"/>
    <property type="match status" value="1"/>
</dbReference>
<feature type="compositionally biased region" description="Polar residues" evidence="1">
    <location>
        <begin position="214"/>
        <end position="225"/>
    </location>
</feature>
<reference evidence="2 3" key="1">
    <citation type="journal article" date="2018" name="Science">
        <title>The opium poppy genome and morphinan production.</title>
        <authorList>
            <person name="Guo L."/>
            <person name="Winzer T."/>
            <person name="Yang X."/>
            <person name="Li Y."/>
            <person name="Ning Z."/>
            <person name="He Z."/>
            <person name="Teodor R."/>
            <person name="Lu Y."/>
            <person name="Bowser T.A."/>
            <person name="Graham I.A."/>
            <person name="Ye K."/>
        </authorList>
    </citation>
    <scope>NUCLEOTIDE SEQUENCE [LARGE SCALE GENOMIC DNA]</scope>
    <source>
        <strain evidence="3">cv. HN1</strain>
        <tissue evidence="2">Leaves</tissue>
    </source>
</reference>
<evidence type="ECO:0000313" key="2">
    <source>
        <dbReference type="EMBL" id="RZC47109.1"/>
    </source>
</evidence>
<dbReference type="Proteomes" id="UP000316621">
    <property type="component" value="Chromosome 1"/>
</dbReference>
<sequence>MICCICNLEKCTKLKLLFFVLLIFSPAFSRIKKKKKNSSFFEFLRKMYRAPPVEGIKDRNPDNKLKRPGDLQQWGDEAMELSGELTPCSNSLKRQRVTDDQTGLPAISSCSELDKEICGLAPIVRCPQNGKPSKSCTRKDGTEQDIHLAQGYRPVLPGNPVPLVVEEDVGCLRASCCMDVQTARITAQVYARRWSQSIMSGQQELEGEIKGTEQINDSGEANGSPKNEVVANKQQVRDSEEATEPPSSDISKRISLVETIYSKRVEKLLANQSKKSLQFKEARDKIKNDLTRKLRNEHSNASVLVRKMHPGIDARIIELKNVDKEFIKKEQLIRTHLNTEQVKLDANHEADREEERKLKSHWMHEAKSGRSVDAYSILPQFLFQSG</sequence>
<dbReference type="PANTHER" id="PTHR35116:SF2">
    <property type="entry name" value="ATP-DEPENDENT HELICASE FAMILY PROTEIN-RELATED"/>
    <property type="match status" value="1"/>
</dbReference>
<dbReference type="AlphaFoldDB" id="A0A4Y7II42"/>
<dbReference type="EMBL" id="CM010715">
    <property type="protein sequence ID" value="RZC47109.1"/>
    <property type="molecule type" value="Genomic_DNA"/>
</dbReference>
<dbReference type="Gramene" id="RZC47109">
    <property type="protein sequence ID" value="RZC47109"/>
    <property type="gene ID" value="C5167_040044"/>
</dbReference>
<keyword evidence="3" id="KW-1185">Reference proteome</keyword>
<dbReference type="OrthoDB" id="1960036at2759"/>
<dbReference type="InterPro" id="IPR039322">
    <property type="entry name" value="MOM1"/>
</dbReference>
<dbReference type="STRING" id="3469.A0A4Y7II42"/>
<feature type="region of interest" description="Disordered" evidence="1">
    <location>
        <begin position="214"/>
        <end position="249"/>
    </location>
</feature>
<dbReference type="GO" id="GO:0031507">
    <property type="term" value="P:heterochromatin formation"/>
    <property type="evidence" value="ECO:0007669"/>
    <property type="project" value="InterPro"/>
</dbReference>